<gene>
    <name evidence="2" type="ORF">P171DRAFT_521135</name>
</gene>
<feature type="compositionally biased region" description="Basic and acidic residues" evidence="1">
    <location>
        <begin position="464"/>
        <end position="473"/>
    </location>
</feature>
<keyword evidence="3" id="KW-1185">Reference proteome</keyword>
<feature type="compositionally biased region" description="Basic residues" evidence="1">
    <location>
        <begin position="487"/>
        <end position="497"/>
    </location>
</feature>
<feature type="compositionally biased region" description="Basic and acidic residues" evidence="1">
    <location>
        <begin position="385"/>
        <end position="404"/>
    </location>
</feature>
<evidence type="ECO:0000313" key="2">
    <source>
        <dbReference type="EMBL" id="KAF2445080.1"/>
    </source>
</evidence>
<dbReference type="AlphaFoldDB" id="A0A9P4PJ97"/>
<feature type="compositionally biased region" description="Basic and acidic residues" evidence="1">
    <location>
        <begin position="209"/>
        <end position="225"/>
    </location>
</feature>
<evidence type="ECO:0000256" key="1">
    <source>
        <dbReference type="SAM" id="MobiDB-lite"/>
    </source>
</evidence>
<proteinExistence type="predicted"/>
<sequence>MAETKSKHGVLRHLNPSRFVPPKNFVDELVWKQMPFHAYTAVTSSSNRRVHDYCHHCGAPFEEHNSMIRKWIDCDGVCRICGDEDGPHPGQLCSWLYVSLNSLKRHLNISKNWPPDHLRIRPSAAQCEELVRLGYKEFTGFPSSDLQSPFNDRLTGRLRNSISRMPFAGLTVGVALTWPDDPNHEKRPPRGVSHISPIQDVQGSSHRHVREDNGSRHDNDSRYDDNSVMDYQYDAGPQNQNDDFQRESSINDEQNDKRSSKEDENQERGRSRSTQRRSSFLDRVTKYDKPLYPAHVRHQSNGPSNTDRYNRSRSPRPLSRIDDRIDRSRSPRPYSRIDNRFDCLRSPRRHSRIDDRFDRLRSPRPYSRIYDRIDRSRIPRPYSQIDDRFDRSRSPRPYSRIDNRFDCLRSPRRYSRIDDRINRSRSPRRHSRREDRHYRLRSPRRHSRRDDKHNRSRSPRRHSRRDDKYDRSRSPRRHSRRDDGHYHSRSPRRHSRRDGRDNKLGKEKEKLQKNLSEVEREGNQLKKEEDVSN</sequence>
<feature type="region of interest" description="Disordered" evidence="1">
    <location>
        <begin position="371"/>
        <end position="404"/>
    </location>
</feature>
<feature type="region of interest" description="Disordered" evidence="1">
    <location>
        <begin position="179"/>
        <end position="338"/>
    </location>
</feature>
<name>A0A9P4PJ97_9PLEO</name>
<feature type="compositionally biased region" description="Basic and acidic residues" evidence="1">
    <location>
        <begin position="279"/>
        <end position="289"/>
    </location>
</feature>
<reference evidence="2" key="1">
    <citation type="journal article" date="2020" name="Stud. Mycol.">
        <title>101 Dothideomycetes genomes: a test case for predicting lifestyles and emergence of pathogens.</title>
        <authorList>
            <person name="Haridas S."/>
            <person name="Albert R."/>
            <person name="Binder M."/>
            <person name="Bloem J."/>
            <person name="Labutti K."/>
            <person name="Salamov A."/>
            <person name="Andreopoulos B."/>
            <person name="Baker S."/>
            <person name="Barry K."/>
            <person name="Bills G."/>
            <person name="Bluhm B."/>
            <person name="Cannon C."/>
            <person name="Castanera R."/>
            <person name="Culley D."/>
            <person name="Daum C."/>
            <person name="Ezra D."/>
            <person name="Gonzalez J."/>
            <person name="Henrissat B."/>
            <person name="Kuo A."/>
            <person name="Liang C."/>
            <person name="Lipzen A."/>
            <person name="Lutzoni F."/>
            <person name="Magnuson J."/>
            <person name="Mondo S."/>
            <person name="Nolan M."/>
            <person name="Ohm R."/>
            <person name="Pangilinan J."/>
            <person name="Park H.-J."/>
            <person name="Ramirez L."/>
            <person name="Alfaro M."/>
            <person name="Sun H."/>
            <person name="Tritt A."/>
            <person name="Yoshinaga Y."/>
            <person name="Zwiers L.-H."/>
            <person name="Turgeon B."/>
            <person name="Goodwin S."/>
            <person name="Spatafora J."/>
            <person name="Crous P."/>
            <person name="Grigoriev I."/>
        </authorList>
    </citation>
    <scope>NUCLEOTIDE SEQUENCE</scope>
    <source>
        <strain evidence="2">CBS 690.94</strain>
    </source>
</reference>
<dbReference type="EMBL" id="MU001500">
    <property type="protein sequence ID" value="KAF2445080.1"/>
    <property type="molecule type" value="Genomic_DNA"/>
</dbReference>
<dbReference type="Proteomes" id="UP000799764">
    <property type="component" value="Unassembled WGS sequence"/>
</dbReference>
<feature type="compositionally biased region" description="Basic and acidic residues" evidence="1">
    <location>
        <begin position="254"/>
        <end position="270"/>
    </location>
</feature>
<protein>
    <submittedName>
        <fullName evidence="2">Uncharacterized protein</fullName>
    </submittedName>
</protein>
<feature type="compositionally biased region" description="Basic and acidic residues" evidence="1">
    <location>
        <begin position="498"/>
        <end position="533"/>
    </location>
</feature>
<comment type="caution">
    <text evidence="2">The sequence shown here is derived from an EMBL/GenBank/DDBJ whole genome shotgun (WGS) entry which is preliminary data.</text>
</comment>
<organism evidence="2 3">
    <name type="scientific">Karstenula rhodostoma CBS 690.94</name>
    <dbReference type="NCBI Taxonomy" id="1392251"/>
    <lineage>
        <taxon>Eukaryota</taxon>
        <taxon>Fungi</taxon>
        <taxon>Dikarya</taxon>
        <taxon>Ascomycota</taxon>
        <taxon>Pezizomycotina</taxon>
        <taxon>Dothideomycetes</taxon>
        <taxon>Pleosporomycetidae</taxon>
        <taxon>Pleosporales</taxon>
        <taxon>Massarineae</taxon>
        <taxon>Didymosphaeriaceae</taxon>
        <taxon>Karstenula</taxon>
    </lineage>
</organism>
<feature type="compositionally biased region" description="Basic residues" evidence="1">
    <location>
        <begin position="438"/>
        <end position="447"/>
    </location>
</feature>
<feature type="compositionally biased region" description="Basic and acidic residues" evidence="1">
    <location>
        <begin position="319"/>
        <end position="338"/>
    </location>
</feature>
<feature type="compositionally biased region" description="Basic residues" evidence="1">
    <location>
        <begin position="454"/>
        <end position="463"/>
    </location>
</feature>
<evidence type="ECO:0000313" key="3">
    <source>
        <dbReference type="Proteomes" id="UP000799764"/>
    </source>
</evidence>
<feature type="compositionally biased region" description="Polar residues" evidence="1">
    <location>
        <begin position="237"/>
        <end position="252"/>
    </location>
</feature>
<accession>A0A9P4PJ97</accession>
<feature type="region of interest" description="Disordered" evidence="1">
    <location>
        <begin position="417"/>
        <end position="533"/>
    </location>
</feature>